<evidence type="ECO:0000313" key="3">
    <source>
        <dbReference type="Proteomes" id="UP001189429"/>
    </source>
</evidence>
<protein>
    <submittedName>
        <fullName evidence="2">Uncharacterized protein</fullName>
    </submittedName>
</protein>
<gene>
    <name evidence="2" type="ORF">PCOR1329_LOCUS8558</name>
</gene>
<feature type="region of interest" description="Disordered" evidence="1">
    <location>
        <begin position="1"/>
        <end position="29"/>
    </location>
</feature>
<organism evidence="2 3">
    <name type="scientific">Prorocentrum cordatum</name>
    <dbReference type="NCBI Taxonomy" id="2364126"/>
    <lineage>
        <taxon>Eukaryota</taxon>
        <taxon>Sar</taxon>
        <taxon>Alveolata</taxon>
        <taxon>Dinophyceae</taxon>
        <taxon>Prorocentrales</taxon>
        <taxon>Prorocentraceae</taxon>
        <taxon>Prorocentrum</taxon>
    </lineage>
</organism>
<feature type="region of interest" description="Disordered" evidence="1">
    <location>
        <begin position="223"/>
        <end position="275"/>
    </location>
</feature>
<feature type="compositionally biased region" description="Basic residues" evidence="1">
    <location>
        <begin position="255"/>
        <end position="267"/>
    </location>
</feature>
<comment type="caution">
    <text evidence="2">The sequence shown here is derived from an EMBL/GenBank/DDBJ whole genome shotgun (WGS) entry which is preliminary data.</text>
</comment>
<dbReference type="Proteomes" id="UP001189429">
    <property type="component" value="Unassembled WGS sequence"/>
</dbReference>
<keyword evidence="3" id="KW-1185">Reference proteome</keyword>
<feature type="region of interest" description="Disordered" evidence="1">
    <location>
        <begin position="133"/>
        <end position="193"/>
    </location>
</feature>
<feature type="region of interest" description="Disordered" evidence="1">
    <location>
        <begin position="312"/>
        <end position="341"/>
    </location>
</feature>
<reference evidence="2" key="1">
    <citation type="submission" date="2023-10" db="EMBL/GenBank/DDBJ databases">
        <authorList>
            <person name="Chen Y."/>
            <person name="Shah S."/>
            <person name="Dougan E. K."/>
            <person name="Thang M."/>
            <person name="Chan C."/>
        </authorList>
    </citation>
    <scope>NUCLEOTIDE SEQUENCE [LARGE SCALE GENOMIC DNA]</scope>
</reference>
<evidence type="ECO:0000313" key="2">
    <source>
        <dbReference type="EMBL" id="CAK0800395.1"/>
    </source>
</evidence>
<accession>A0ABN9Q3U7</accession>
<feature type="compositionally biased region" description="Low complexity" evidence="1">
    <location>
        <begin position="176"/>
        <end position="191"/>
    </location>
</feature>
<feature type="compositionally biased region" description="Low complexity" evidence="1">
    <location>
        <begin position="331"/>
        <end position="341"/>
    </location>
</feature>
<proteinExistence type="predicted"/>
<name>A0ABN9Q3U7_9DINO</name>
<sequence>MPVDKGTRRRRAKLRNEEGAHAAGAPSGATVAAGAAAATALASPALPAAGPAEPAPTPRAAGALQQLGRTPEQSAPPAPAPGAIFRSERLCIDPVHVYSVTTIDGSALEVEGWTLLSAGFKFEDEILHSSGSTDLQVKAEEEEDDEGQTLQPHIAPSSEAPACSKDASASGPGDPPQQHLQLPPHSPTQQQALSVETLSVEAAEATAVEEPVVGEGWRVDATLGPEKDESESDSTQAVSIHDGKALVDRGAGGAKQKRNRRKQKKPKAVGGDRGVSSFSFVDWAAISLEAEGPQVMFFSLYDGDLALFNPYMAPRSPSSRRASRLRPPPRLAGRWAPARAP</sequence>
<evidence type="ECO:0000256" key="1">
    <source>
        <dbReference type="SAM" id="MobiDB-lite"/>
    </source>
</evidence>
<dbReference type="EMBL" id="CAUYUJ010002350">
    <property type="protein sequence ID" value="CAK0800395.1"/>
    <property type="molecule type" value="Genomic_DNA"/>
</dbReference>